<dbReference type="GO" id="GO:0004556">
    <property type="term" value="F:alpha-amylase activity"/>
    <property type="evidence" value="ECO:0007669"/>
    <property type="project" value="TreeGrafter"/>
</dbReference>
<keyword evidence="2" id="KW-0325">Glycoprotein</keyword>
<dbReference type="SUPFAM" id="SSF51445">
    <property type="entry name" value="(Trans)glycosidases"/>
    <property type="match status" value="1"/>
</dbReference>
<protein>
    <submittedName>
        <fullName evidence="5">Glycoside hydrolase family 13 protein</fullName>
    </submittedName>
</protein>
<dbReference type="KEGG" id="nmes:H9L09_13105"/>
<dbReference type="Proteomes" id="UP000515947">
    <property type="component" value="Chromosome"/>
</dbReference>
<dbReference type="FunFam" id="3.90.400.10:FF:000001">
    <property type="entry name" value="Maltase A3, isoform A"/>
    <property type="match status" value="1"/>
</dbReference>
<gene>
    <name evidence="5" type="ORF">H9L09_13105</name>
</gene>
<feature type="region of interest" description="Disordered" evidence="3">
    <location>
        <begin position="1"/>
        <end position="30"/>
    </location>
</feature>
<dbReference type="InterPro" id="IPR017853">
    <property type="entry name" value="GH"/>
</dbReference>
<dbReference type="CDD" id="cd11332">
    <property type="entry name" value="AmyAc_OligoGlu_TS"/>
    <property type="match status" value="1"/>
</dbReference>
<sequence>MWSVLDGGRSDPSPPGEARRVDTEPSRASNWNVQITPSPWWRDSVCYQIYVRSFADGDGDGVGDLVGIRERLPYLARLGVDSVWITPFYTSPQLDHGYDVADYRDVDPMFGTLADFDTMLATAHDLGIRVIVDVVPNHTSSRHPWFQEALAAPPGSPARDRYVFRDGSGPDGAEPPNNWVSMFGGCAWSRLEDGQWYLHLFDSSQPDLNWWNDEVGDEFESVLRFWLDRGVDGFRIDVAHGLYKPLDLTPREPDDKPPHPMWDQPEVHEVYRRWHKVLGEYDGERMAVAEAWVDSAESMSRYIRPDELQQSFNFQWLEAEWSAEAFGRVITETLDAVGLVGASPTWVLSNHDVERHTTRYGGGAVGLDRARAAVLTMMALPGSAYVYQGEELGLEQVDLEPQHRQDPSFHRTGGEEPGRDGCRVPIPWSGSTAPFGFGPGAGQPWLPMPEVFASQSVEVQEDDPASTLSFYKALLAMRRELAAGLDHRVALVDSPSGSLAFRRGGDDEAQLVCVVNCGTAAVAVPDRAGELLMSSGAGVSGDGSERLLPPDTAAWFRHA</sequence>
<evidence type="ECO:0000259" key="4">
    <source>
        <dbReference type="SMART" id="SM00642"/>
    </source>
</evidence>
<dbReference type="InterPro" id="IPR006047">
    <property type="entry name" value="GH13_cat_dom"/>
</dbReference>
<dbReference type="GO" id="GO:0009313">
    <property type="term" value="P:oligosaccharide catabolic process"/>
    <property type="evidence" value="ECO:0007669"/>
    <property type="project" value="TreeGrafter"/>
</dbReference>
<comment type="similarity">
    <text evidence="1">Belongs to the glycosyl hydrolase 13 family.</text>
</comment>
<dbReference type="Pfam" id="PF00128">
    <property type="entry name" value="Alpha-amylase"/>
    <property type="match status" value="1"/>
</dbReference>
<evidence type="ECO:0000313" key="5">
    <source>
        <dbReference type="EMBL" id="QNN55037.1"/>
    </source>
</evidence>
<accession>A0A7G9RHG2</accession>
<evidence type="ECO:0000256" key="3">
    <source>
        <dbReference type="SAM" id="MobiDB-lite"/>
    </source>
</evidence>
<dbReference type="PANTHER" id="PTHR10357:SF179">
    <property type="entry name" value="NEUTRAL AND BASIC AMINO ACID TRANSPORT PROTEIN RBAT"/>
    <property type="match status" value="1"/>
</dbReference>
<dbReference type="SMART" id="SM00642">
    <property type="entry name" value="Aamy"/>
    <property type="match status" value="1"/>
</dbReference>
<evidence type="ECO:0000313" key="6">
    <source>
        <dbReference type="Proteomes" id="UP000515947"/>
    </source>
</evidence>
<evidence type="ECO:0000256" key="2">
    <source>
        <dbReference type="ARBA" id="ARBA00023180"/>
    </source>
</evidence>
<evidence type="ECO:0000256" key="1">
    <source>
        <dbReference type="ARBA" id="ARBA00008061"/>
    </source>
</evidence>
<reference evidence="5 6" key="1">
    <citation type="submission" date="2020-08" db="EMBL/GenBank/DDBJ databases">
        <title>Genome sequence of Nocardioides mesophilus KACC 16243T.</title>
        <authorList>
            <person name="Hyun D.-W."/>
            <person name="Bae J.-W."/>
        </authorList>
    </citation>
    <scope>NUCLEOTIDE SEQUENCE [LARGE SCALE GENOMIC DNA]</scope>
    <source>
        <strain evidence="5 6">KACC 16243</strain>
    </source>
</reference>
<dbReference type="AlphaFoldDB" id="A0A7G9RHG2"/>
<feature type="domain" description="Glycosyl hydrolase family 13 catalytic" evidence="4">
    <location>
        <begin position="48"/>
        <end position="423"/>
    </location>
</feature>
<dbReference type="InterPro" id="IPR045857">
    <property type="entry name" value="O16G_dom_2"/>
</dbReference>
<dbReference type="Gene3D" id="3.20.20.80">
    <property type="entry name" value="Glycosidases"/>
    <property type="match status" value="1"/>
</dbReference>
<dbReference type="EMBL" id="CP060713">
    <property type="protein sequence ID" value="QNN55037.1"/>
    <property type="molecule type" value="Genomic_DNA"/>
</dbReference>
<keyword evidence="6" id="KW-1185">Reference proteome</keyword>
<organism evidence="5 6">
    <name type="scientific">Nocardioides mesophilus</name>
    <dbReference type="NCBI Taxonomy" id="433659"/>
    <lineage>
        <taxon>Bacteria</taxon>
        <taxon>Bacillati</taxon>
        <taxon>Actinomycetota</taxon>
        <taxon>Actinomycetes</taxon>
        <taxon>Propionibacteriales</taxon>
        <taxon>Nocardioidaceae</taxon>
        <taxon>Nocardioides</taxon>
    </lineage>
</organism>
<proteinExistence type="inferred from homology"/>
<dbReference type="Gene3D" id="3.90.400.10">
    <property type="entry name" value="Oligo-1,6-glucosidase, Domain 2"/>
    <property type="match status" value="1"/>
</dbReference>
<name>A0A7G9RHG2_9ACTN</name>
<dbReference type="PANTHER" id="PTHR10357">
    <property type="entry name" value="ALPHA-AMYLASE FAMILY MEMBER"/>
    <property type="match status" value="1"/>
</dbReference>
<dbReference type="InterPro" id="IPR022567">
    <property type="entry name" value="DUF3459"/>
</dbReference>
<keyword evidence="5" id="KW-0378">Hydrolase</keyword>
<dbReference type="Pfam" id="PF11941">
    <property type="entry name" value="DUF3459"/>
    <property type="match status" value="1"/>
</dbReference>